<proteinExistence type="inferred from homology"/>
<dbReference type="PANTHER" id="PTHR31662">
    <property type="entry name" value="BNAANNG10740D PROTEIN-RELATED"/>
    <property type="match status" value="1"/>
</dbReference>
<evidence type="ECO:0000313" key="5">
    <source>
        <dbReference type="Proteomes" id="UP001291623"/>
    </source>
</evidence>
<evidence type="ECO:0000256" key="1">
    <source>
        <dbReference type="ARBA" id="ARBA00010820"/>
    </source>
</evidence>
<comment type="similarity">
    <text evidence="1">Belongs to the GeBP family.</text>
</comment>
<dbReference type="GO" id="GO:0005634">
    <property type="term" value="C:nucleus"/>
    <property type="evidence" value="ECO:0007669"/>
    <property type="project" value="TreeGrafter"/>
</dbReference>
<reference evidence="4" key="1">
    <citation type="submission" date="2023-12" db="EMBL/GenBank/DDBJ databases">
        <title>Genome assembly of Anisodus tanguticus.</title>
        <authorList>
            <person name="Wang Y.-J."/>
        </authorList>
    </citation>
    <scope>NUCLEOTIDE SEQUENCE</scope>
    <source>
        <strain evidence="4">KB-2021</strain>
        <tissue evidence="4">Leaf</tissue>
    </source>
</reference>
<dbReference type="InterPro" id="IPR053932">
    <property type="entry name" value="GeBP-like_DBD"/>
</dbReference>
<feature type="compositionally biased region" description="Polar residues" evidence="2">
    <location>
        <begin position="29"/>
        <end position="44"/>
    </location>
</feature>
<comment type="caution">
    <text evidence="4">The sequence shown here is derived from an EMBL/GenBank/DDBJ whole genome shotgun (WGS) entry which is preliminary data.</text>
</comment>
<evidence type="ECO:0000259" key="3">
    <source>
        <dbReference type="Pfam" id="PF04504"/>
    </source>
</evidence>
<dbReference type="Proteomes" id="UP001291623">
    <property type="component" value="Unassembled WGS sequence"/>
</dbReference>
<evidence type="ECO:0000256" key="2">
    <source>
        <dbReference type="SAM" id="MobiDB-lite"/>
    </source>
</evidence>
<feature type="domain" description="Glabrous enhancer-binding protein-like DBD" evidence="3">
    <location>
        <begin position="56"/>
        <end position="142"/>
    </location>
</feature>
<dbReference type="EMBL" id="JAVYJV010000010">
    <property type="protein sequence ID" value="KAK4360185.1"/>
    <property type="molecule type" value="Genomic_DNA"/>
</dbReference>
<gene>
    <name evidence="4" type="ORF">RND71_019137</name>
</gene>
<dbReference type="PANTHER" id="PTHR31662:SF71">
    <property type="match status" value="1"/>
</dbReference>
<feature type="region of interest" description="Disordered" evidence="2">
    <location>
        <begin position="1"/>
        <end position="49"/>
    </location>
</feature>
<protein>
    <recommendedName>
        <fullName evidence="3">Glabrous enhancer-binding protein-like DBD domain-containing protein</fullName>
    </recommendedName>
</protein>
<accession>A0AAE1RYH5</accession>
<dbReference type="GO" id="GO:0006355">
    <property type="term" value="P:regulation of DNA-templated transcription"/>
    <property type="evidence" value="ECO:0007669"/>
    <property type="project" value="InterPro"/>
</dbReference>
<evidence type="ECO:0000313" key="4">
    <source>
        <dbReference type="EMBL" id="KAK4360185.1"/>
    </source>
</evidence>
<keyword evidence="5" id="KW-1185">Reference proteome</keyword>
<dbReference type="AlphaFoldDB" id="A0AAE1RYH5"/>
<dbReference type="InterPro" id="IPR007592">
    <property type="entry name" value="GEBP"/>
</dbReference>
<sequence length="224" mass="25451">MDSLNSVKKQKHIGKNVDHEEGSTEKEWTPSNENISTDSDTNPPKNRKMEISAAPRVWGEEEEIAILQGHLHYSSINNTKPSKDYVAFLTFVKDKLHTETTKTQLQAKFKTLKKKYGRNVTKRSFSKPHEEKLFKLSKKVWGKVDNAIGSSSSGDLVLGGGSADDLEDWFRRNPRQLISDKDRKKMLAKSRSLKVAKAQQCLKEIQVMKEQTKLAIDALKVILK</sequence>
<dbReference type="Pfam" id="PF04504">
    <property type="entry name" value="GeBP-like_DBD"/>
    <property type="match status" value="1"/>
</dbReference>
<name>A0AAE1RYH5_9SOLA</name>
<feature type="compositionally biased region" description="Basic and acidic residues" evidence="2">
    <location>
        <begin position="15"/>
        <end position="28"/>
    </location>
</feature>
<organism evidence="4 5">
    <name type="scientific">Anisodus tanguticus</name>
    <dbReference type="NCBI Taxonomy" id="243964"/>
    <lineage>
        <taxon>Eukaryota</taxon>
        <taxon>Viridiplantae</taxon>
        <taxon>Streptophyta</taxon>
        <taxon>Embryophyta</taxon>
        <taxon>Tracheophyta</taxon>
        <taxon>Spermatophyta</taxon>
        <taxon>Magnoliopsida</taxon>
        <taxon>eudicotyledons</taxon>
        <taxon>Gunneridae</taxon>
        <taxon>Pentapetalae</taxon>
        <taxon>asterids</taxon>
        <taxon>lamiids</taxon>
        <taxon>Solanales</taxon>
        <taxon>Solanaceae</taxon>
        <taxon>Solanoideae</taxon>
        <taxon>Hyoscyameae</taxon>
        <taxon>Anisodus</taxon>
    </lineage>
</organism>